<evidence type="ECO:0000313" key="2">
    <source>
        <dbReference type="Proteomes" id="UP000440668"/>
    </source>
</evidence>
<accession>A0A6N7ZNN4</accession>
<dbReference type="RefSeq" id="WP_155100328.1">
    <property type="nucleotide sequence ID" value="NZ_WMKA01000112.1"/>
</dbReference>
<organism evidence="1 2">
    <name type="scientific">Cellulosimicrobium composti</name>
    <dbReference type="NCBI Taxonomy" id="2672572"/>
    <lineage>
        <taxon>Bacteria</taxon>
        <taxon>Bacillati</taxon>
        <taxon>Actinomycetota</taxon>
        <taxon>Actinomycetes</taxon>
        <taxon>Micrococcales</taxon>
        <taxon>Promicromonosporaceae</taxon>
        <taxon>Cellulosimicrobium</taxon>
    </lineage>
</organism>
<reference evidence="1 2" key="1">
    <citation type="submission" date="2019-11" db="EMBL/GenBank/DDBJ databases">
        <title>Cellulosimicrobium composti sp. nov. isolated from a compost.</title>
        <authorList>
            <person name="Yang Y."/>
        </authorList>
    </citation>
    <scope>NUCLEOTIDE SEQUENCE [LARGE SCALE GENOMIC DNA]</scope>
    <source>
        <strain evidence="1 2">BIT-GX5</strain>
    </source>
</reference>
<sequence>MSDADELVNTLGVDPASFRFQQAGIEGEYFPSAEYPRDAFLNDFALDFQTTPQIVSLEVTEPPVANARQAAGDTLDRALAIAESLPEHHAEAPRNPRADAAFKRGALRAQEKAAIQPFASGTPTWGPGYTEIAAMTDINGRAVVYTYNTWANGRSPGQLHWDWGIEMDVSQFNYNYSGTRPSRPSGFQNGFFATQTYPSSSGVHSWAVYEGSDASTTTQISPYYDSNADLDPCNRQSMAIGLGSPQEIRMQNGVGSLQTIIRTNRGNVFGSPMSATAQALSNDCNEPFPVGVGRVGA</sequence>
<dbReference type="EMBL" id="WMKA01000112">
    <property type="protein sequence ID" value="MTG91047.1"/>
    <property type="molecule type" value="Genomic_DNA"/>
</dbReference>
<feature type="non-terminal residue" evidence="1">
    <location>
        <position position="297"/>
    </location>
</feature>
<name>A0A6N7ZNN4_9MICO</name>
<gene>
    <name evidence="1" type="ORF">GJV82_19205</name>
</gene>
<dbReference type="AlphaFoldDB" id="A0A6N7ZNN4"/>
<dbReference type="Proteomes" id="UP000440668">
    <property type="component" value="Unassembled WGS sequence"/>
</dbReference>
<protein>
    <submittedName>
        <fullName evidence="1">Uncharacterized protein</fullName>
    </submittedName>
</protein>
<evidence type="ECO:0000313" key="1">
    <source>
        <dbReference type="EMBL" id="MTG91047.1"/>
    </source>
</evidence>
<proteinExistence type="predicted"/>
<comment type="caution">
    <text evidence="1">The sequence shown here is derived from an EMBL/GenBank/DDBJ whole genome shotgun (WGS) entry which is preliminary data.</text>
</comment>